<dbReference type="OrthoDB" id="9802674at2"/>
<feature type="signal peptide" evidence="2">
    <location>
        <begin position="1"/>
        <end position="28"/>
    </location>
</feature>
<evidence type="ECO:0000313" key="4">
    <source>
        <dbReference type="Proteomes" id="UP000199615"/>
    </source>
</evidence>
<evidence type="ECO:0000256" key="2">
    <source>
        <dbReference type="SAM" id="SignalP"/>
    </source>
</evidence>
<sequence>MTSMKPARATRGFVFGAALTCVSLSLGACTHTRGAGDDVTASISTDYRQRHPIAIQEGDHTIVVFVGNGRGGLTTTQRADVAAFGQGWLREGTGSIIAEVPADTPNARAAGETLREIQSLLAAGGVPQRGVIVKPYRPTDPRAFAAIRLIYPKVSAVAGPCGLWPEDIGPSIKNKGYLDNKPYWNFGCAYQRNLAAMVENPSDLVQPRPETPPYAARRATTFEAYRTTKPESTDKAKVSNVGP</sequence>
<keyword evidence="2" id="KW-0732">Signal</keyword>
<dbReference type="InterPro" id="IPR019027">
    <property type="entry name" value="Pilus_biogenesis_CpaD-related"/>
</dbReference>
<dbReference type="Proteomes" id="UP000199615">
    <property type="component" value="Unassembled WGS sequence"/>
</dbReference>
<dbReference type="Pfam" id="PF09476">
    <property type="entry name" value="Pilus_CpaD"/>
    <property type="match status" value="1"/>
</dbReference>
<reference evidence="4" key="1">
    <citation type="submission" date="2016-10" db="EMBL/GenBank/DDBJ databases">
        <authorList>
            <person name="Varghese N."/>
            <person name="Submissions S."/>
        </authorList>
    </citation>
    <scope>NUCLEOTIDE SEQUENCE [LARGE SCALE GENOMIC DNA]</scope>
    <source>
        <strain evidence="4">DSM 123</strain>
    </source>
</reference>
<accession>A0A1H8QQ15</accession>
<dbReference type="AlphaFoldDB" id="A0A1H8QQ15"/>
<name>A0A1H8QQ15_9BRAD</name>
<dbReference type="PROSITE" id="PS51257">
    <property type="entry name" value="PROKAR_LIPOPROTEIN"/>
    <property type="match status" value="1"/>
</dbReference>
<protein>
    <submittedName>
        <fullName evidence="3">Pilus assembly protein CpaD</fullName>
    </submittedName>
</protein>
<dbReference type="NCBIfam" id="TIGR02522">
    <property type="entry name" value="pilus_cpaD"/>
    <property type="match status" value="1"/>
</dbReference>
<gene>
    <name evidence="3" type="ORF">SAMN05444123_103310</name>
</gene>
<feature type="chain" id="PRO_5011657474" evidence="2">
    <location>
        <begin position="29"/>
        <end position="243"/>
    </location>
</feature>
<dbReference type="InterPro" id="IPR013361">
    <property type="entry name" value="Pilus_CpaD"/>
</dbReference>
<feature type="region of interest" description="Disordered" evidence="1">
    <location>
        <begin position="223"/>
        <end position="243"/>
    </location>
</feature>
<organism evidence="3 4">
    <name type="scientific">Rhodopseudomonas pseudopalustris</name>
    <dbReference type="NCBI Taxonomy" id="1513892"/>
    <lineage>
        <taxon>Bacteria</taxon>
        <taxon>Pseudomonadati</taxon>
        <taxon>Pseudomonadota</taxon>
        <taxon>Alphaproteobacteria</taxon>
        <taxon>Hyphomicrobiales</taxon>
        <taxon>Nitrobacteraceae</taxon>
        <taxon>Rhodopseudomonas</taxon>
    </lineage>
</organism>
<dbReference type="RefSeq" id="WP_092682876.1">
    <property type="nucleotide sequence ID" value="NZ_FODT01000003.1"/>
</dbReference>
<proteinExistence type="predicted"/>
<feature type="compositionally biased region" description="Basic and acidic residues" evidence="1">
    <location>
        <begin position="226"/>
        <end position="237"/>
    </location>
</feature>
<evidence type="ECO:0000256" key="1">
    <source>
        <dbReference type="SAM" id="MobiDB-lite"/>
    </source>
</evidence>
<evidence type="ECO:0000313" key="3">
    <source>
        <dbReference type="EMBL" id="SEO56292.1"/>
    </source>
</evidence>
<keyword evidence="4" id="KW-1185">Reference proteome</keyword>
<dbReference type="EMBL" id="FODT01000003">
    <property type="protein sequence ID" value="SEO56292.1"/>
    <property type="molecule type" value="Genomic_DNA"/>
</dbReference>